<comment type="caution">
    <text evidence="3">The sequence shown here is derived from an EMBL/GenBank/DDBJ whole genome shotgun (WGS) entry which is preliminary data.</text>
</comment>
<evidence type="ECO:0000256" key="1">
    <source>
        <dbReference type="SAM" id="MobiDB-lite"/>
    </source>
</evidence>
<feature type="region of interest" description="Disordered" evidence="1">
    <location>
        <begin position="127"/>
        <end position="146"/>
    </location>
</feature>
<dbReference type="Pfam" id="PF08281">
    <property type="entry name" value="Sigma70_r4_2"/>
    <property type="match status" value="1"/>
</dbReference>
<dbReference type="InterPro" id="IPR036388">
    <property type="entry name" value="WH-like_DNA-bd_sf"/>
</dbReference>
<feature type="domain" description="RNA polymerase sigma factor 70 region 4 type 2" evidence="2">
    <location>
        <begin position="175"/>
        <end position="226"/>
    </location>
</feature>
<dbReference type="Proteomes" id="UP000823922">
    <property type="component" value="Unassembled WGS sequence"/>
</dbReference>
<dbReference type="Gene3D" id="1.10.10.10">
    <property type="entry name" value="Winged helix-like DNA-binding domain superfamily/Winged helix DNA-binding domain"/>
    <property type="match status" value="1"/>
</dbReference>
<sequence length="234" mass="26914">ITVTEETTLRELLEMIGAVGRAEKTPTARALREKKREDGTVEQVQPFAETADGDCKVYANGYAVYSNDTGTTVLWLADCCSFTYQFDGLKDKEKDYIAQRSTVGEDILGSQPWFMAVMLRGDHQVERNSMDRKGDRRGQNKNISLDYVTEEEEEAAEWNPGYRFESPERALIRKEMLREQLGKLTDRQREVFLLYHQCGYTQQEIAEMLGITQKAVDFRLDAAERKVRLSTIQF</sequence>
<dbReference type="InterPro" id="IPR013324">
    <property type="entry name" value="RNA_pol_sigma_r3/r4-like"/>
</dbReference>
<evidence type="ECO:0000259" key="2">
    <source>
        <dbReference type="Pfam" id="PF08281"/>
    </source>
</evidence>
<dbReference type="EMBL" id="DWVS01000074">
    <property type="protein sequence ID" value="HJC87022.1"/>
    <property type="molecule type" value="Genomic_DNA"/>
</dbReference>
<dbReference type="InterPro" id="IPR013249">
    <property type="entry name" value="RNA_pol_sigma70_r4_t2"/>
</dbReference>
<evidence type="ECO:0000313" key="4">
    <source>
        <dbReference type="Proteomes" id="UP000823922"/>
    </source>
</evidence>
<feature type="non-terminal residue" evidence="3">
    <location>
        <position position="1"/>
    </location>
</feature>
<proteinExistence type="predicted"/>
<dbReference type="AlphaFoldDB" id="A0A9D2QJ73"/>
<accession>A0A9D2QJ73</accession>
<dbReference type="SUPFAM" id="SSF88659">
    <property type="entry name" value="Sigma3 and sigma4 domains of RNA polymerase sigma factors"/>
    <property type="match status" value="1"/>
</dbReference>
<name>A0A9D2QJ73_9FIRM</name>
<organism evidence="3 4">
    <name type="scientific">Candidatus Eisenbergiella intestinigallinarum</name>
    <dbReference type="NCBI Taxonomy" id="2838549"/>
    <lineage>
        <taxon>Bacteria</taxon>
        <taxon>Bacillati</taxon>
        <taxon>Bacillota</taxon>
        <taxon>Clostridia</taxon>
        <taxon>Lachnospirales</taxon>
        <taxon>Lachnospiraceae</taxon>
        <taxon>Eisenbergiella</taxon>
    </lineage>
</organism>
<reference evidence="3" key="2">
    <citation type="submission" date="2021-04" db="EMBL/GenBank/DDBJ databases">
        <authorList>
            <person name="Gilroy R."/>
        </authorList>
    </citation>
    <scope>NUCLEOTIDE SEQUENCE</scope>
    <source>
        <strain evidence="3">ChiBcec1-1630</strain>
    </source>
</reference>
<reference evidence="3" key="1">
    <citation type="journal article" date="2021" name="PeerJ">
        <title>Extensive microbial diversity within the chicken gut microbiome revealed by metagenomics and culture.</title>
        <authorList>
            <person name="Gilroy R."/>
            <person name="Ravi A."/>
            <person name="Getino M."/>
            <person name="Pursley I."/>
            <person name="Horton D.L."/>
            <person name="Alikhan N.F."/>
            <person name="Baker D."/>
            <person name="Gharbi K."/>
            <person name="Hall N."/>
            <person name="Watson M."/>
            <person name="Adriaenssens E.M."/>
            <person name="Foster-Nyarko E."/>
            <person name="Jarju S."/>
            <person name="Secka A."/>
            <person name="Antonio M."/>
            <person name="Oren A."/>
            <person name="Chaudhuri R.R."/>
            <person name="La Ragione R."/>
            <person name="Hildebrand F."/>
            <person name="Pallen M.J."/>
        </authorList>
    </citation>
    <scope>NUCLEOTIDE SEQUENCE</scope>
    <source>
        <strain evidence="3">ChiBcec1-1630</strain>
    </source>
</reference>
<evidence type="ECO:0000313" key="3">
    <source>
        <dbReference type="EMBL" id="HJC87022.1"/>
    </source>
</evidence>
<gene>
    <name evidence="3" type="ORF">H9926_03280</name>
</gene>
<feature type="compositionally biased region" description="Basic and acidic residues" evidence="1">
    <location>
        <begin position="127"/>
        <end position="138"/>
    </location>
</feature>
<dbReference type="NCBIfam" id="TIGR02937">
    <property type="entry name" value="sigma70-ECF"/>
    <property type="match status" value="1"/>
</dbReference>
<protein>
    <submittedName>
        <fullName evidence="3">Sigma-70 family RNA polymerase sigma factor</fullName>
    </submittedName>
</protein>
<dbReference type="GO" id="GO:0006352">
    <property type="term" value="P:DNA-templated transcription initiation"/>
    <property type="evidence" value="ECO:0007669"/>
    <property type="project" value="InterPro"/>
</dbReference>
<dbReference type="InterPro" id="IPR014284">
    <property type="entry name" value="RNA_pol_sigma-70_dom"/>
</dbReference>
<dbReference type="GO" id="GO:0003677">
    <property type="term" value="F:DNA binding"/>
    <property type="evidence" value="ECO:0007669"/>
    <property type="project" value="InterPro"/>
</dbReference>
<dbReference type="GO" id="GO:0016987">
    <property type="term" value="F:sigma factor activity"/>
    <property type="evidence" value="ECO:0007669"/>
    <property type="project" value="InterPro"/>
</dbReference>
<dbReference type="CDD" id="cd06171">
    <property type="entry name" value="Sigma70_r4"/>
    <property type="match status" value="1"/>
</dbReference>